<accession>A0A3G4VIM6</accession>
<evidence type="ECO:0000313" key="4">
    <source>
        <dbReference type="Proteomes" id="UP000279760"/>
    </source>
</evidence>
<dbReference type="PROSITE" id="PS50994">
    <property type="entry name" value="INTEGRASE"/>
    <property type="match status" value="1"/>
</dbReference>
<dbReference type="InterPro" id="IPR015378">
    <property type="entry name" value="Transposase-like_Mu_C"/>
</dbReference>
<dbReference type="Gene3D" id="3.30.420.10">
    <property type="entry name" value="Ribonuclease H-like superfamily/Ribonuclease H"/>
    <property type="match status" value="1"/>
</dbReference>
<dbReference type="GO" id="GO:0003676">
    <property type="term" value="F:nucleic acid binding"/>
    <property type="evidence" value="ECO:0007669"/>
    <property type="project" value="InterPro"/>
</dbReference>
<organism evidence="3 4">
    <name type="scientific">Vibrio mediterranei</name>
    <dbReference type="NCBI Taxonomy" id="689"/>
    <lineage>
        <taxon>Bacteria</taxon>
        <taxon>Pseudomonadati</taxon>
        <taxon>Pseudomonadota</taxon>
        <taxon>Gammaproteobacteria</taxon>
        <taxon>Vibrionales</taxon>
        <taxon>Vibrionaceae</taxon>
        <taxon>Vibrio</taxon>
    </lineage>
</organism>
<dbReference type="InterPro" id="IPR036397">
    <property type="entry name" value="RNaseH_sf"/>
</dbReference>
<feature type="domain" description="Integrase catalytic" evidence="2">
    <location>
        <begin position="210"/>
        <end position="420"/>
    </location>
</feature>
<evidence type="ECO:0000259" key="2">
    <source>
        <dbReference type="PROSITE" id="PS50994"/>
    </source>
</evidence>
<dbReference type="RefSeq" id="WP_124942114.1">
    <property type="nucleotide sequence ID" value="NZ_CP033578.1"/>
</dbReference>
<sequence>MSDEDTERFGELFPSSRSGIASKPKETLSLPLWKDIDLVFKDVFGVSEERRDEAIHRYNVLELLIERYGKNFSKKEIDDAFPSLKEKFGSTTPSASSIYRYWRTFKKSDFQLSSLIPKVTAGNTSKNVPEELEPLIQEAIKDYFSAEEQTAASAYLTLETEVSRYNETNNTQHSLFSIQSFRNRLRKHSEYEKIVLRKGKSAADATFRKVGQRPATTRALERVEADHTRLDLFVIDERYGIPLGRPWLTLLYDTHTKSIIGFYLGFEPPSYLSVSLALENSILPKDYVKELYPSVEGVWPCYGLPEHLIVDNGAEFNSLDFKIACKELKIKVKKNPTKKPWLKGSVERYFRTINNRLLSRMPGKSFTNIFERKDYDPLKNAVIDSLLLQEMIHIWIVDMYQNGKNGLENNIPNLSWVDAVNSSIPPRPFKGSREELKFNLGKNREVALDRNGVRLGTTVRYSSDRLAKYFGEATCKDMKGVRVRIKYDPSCLGRVYVLDEKKEEFFAVEAIDADYAYSVSEWLHKTCCNYARRYIRKNYNHRDVVEAWRKILEIIDEAFDKTGQNQKRNSLGTITTSRVQRVKEHTERASSVAKTQQQDKSTKSELDDEFDWDIEVNTKGWSIE</sequence>
<evidence type="ECO:0000256" key="1">
    <source>
        <dbReference type="SAM" id="MobiDB-lite"/>
    </source>
</evidence>
<reference evidence="3 4" key="1">
    <citation type="submission" date="2018-11" db="EMBL/GenBank/DDBJ databases">
        <title>Complete Genome Sequence of Vbrio mediterranei 117-T6: a Potential Pathogen Bacteria Isolated from the Conchocelis of Pyropia.</title>
        <authorList>
            <person name="Liu Q."/>
        </authorList>
    </citation>
    <scope>NUCLEOTIDE SEQUENCE [LARGE SCALE GENOMIC DNA]</scope>
    <source>
        <strain evidence="3 4">117-T6</strain>
    </source>
</reference>
<dbReference type="Proteomes" id="UP000279760">
    <property type="component" value="Chromosome 2"/>
</dbReference>
<dbReference type="InterPro" id="IPR012337">
    <property type="entry name" value="RNaseH-like_sf"/>
</dbReference>
<dbReference type="Pfam" id="PF09299">
    <property type="entry name" value="Mu-transpos_C"/>
    <property type="match status" value="1"/>
</dbReference>
<dbReference type="AlphaFoldDB" id="A0A3G4VIM6"/>
<gene>
    <name evidence="3" type="ORF">ECB94_25840</name>
</gene>
<dbReference type="GO" id="GO:0015074">
    <property type="term" value="P:DNA integration"/>
    <property type="evidence" value="ECO:0007669"/>
    <property type="project" value="InterPro"/>
</dbReference>
<dbReference type="SUPFAM" id="SSF53098">
    <property type="entry name" value="Ribonuclease H-like"/>
    <property type="match status" value="1"/>
</dbReference>
<protein>
    <submittedName>
        <fullName evidence="3">Integrase</fullName>
    </submittedName>
</protein>
<dbReference type="EMBL" id="CP033578">
    <property type="protein sequence ID" value="AYV24664.1"/>
    <property type="molecule type" value="Genomic_DNA"/>
</dbReference>
<proteinExistence type="predicted"/>
<evidence type="ECO:0000313" key="3">
    <source>
        <dbReference type="EMBL" id="AYV24664.1"/>
    </source>
</evidence>
<feature type="region of interest" description="Disordered" evidence="1">
    <location>
        <begin position="585"/>
        <end position="606"/>
    </location>
</feature>
<name>A0A3G4VIM6_9VIBR</name>
<dbReference type="InterPro" id="IPR001584">
    <property type="entry name" value="Integrase_cat-core"/>
</dbReference>